<evidence type="ECO:0000256" key="6">
    <source>
        <dbReference type="ARBA" id="ARBA00023152"/>
    </source>
</evidence>
<dbReference type="FunFam" id="3.40.1450.10:FF:000002">
    <property type="entry name" value="2,3-bisphosphoglycerate-independent phosphoglycerate mutase"/>
    <property type="match status" value="1"/>
</dbReference>
<dbReference type="GO" id="GO:0004619">
    <property type="term" value="F:phosphoglycerate mutase activity"/>
    <property type="evidence" value="ECO:0007669"/>
    <property type="project" value="UniProtKB-UniRule"/>
</dbReference>
<feature type="binding site" evidence="9 13">
    <location>
        <position position="449"/>
    </location>
    <ligand>
        <name>Mn(2+)</name>
        <dbReference type="ChEBI" id="CHEBI:29035"/>
        <label>2</label>
    </ligand>
</feature>
<dbReference type="OrthoDB" id="9800863at2"/>
<evidence type="ECO:0000256" key="4">
    <source>
        <dbReference type="ARBA" id="ARBA00008819"/>
    </source>
</evidence>
<evidence type="ECO:0000259" key="15">
    <source>
        <dbReference type="Pfam" id="PF06415"/>
    </source>
</evidence>
<evidence type="ECO:0000313" key="16">
    <source>
        <dbReference type="EMBL" id="TGY61798.1"/>
    </source>
</evidence>
<evidence type="ECO:0000256" key="5">
    <source>
        <dbReference type="ARBA" id="ARBA00022723"/>
    </source>
</evidence>
<dbReference type="GO" id="GO:0005829">
    <property type="term" value="C:cytosol"/>
    <property type="evidence" value="ECO:0007669"/>
    <property type="project" value="TreeGrafter"/>
</dbReference>
<dbReference type="EC" id="5.4.2.12" evidence="9 10"/>
<accession>A0A4S2EZ28</accession>
<keyword evidence="17" id="KW-1185">Reference proteome</keyword>
<dbReference type="EMBL" id="SRYE01000004">
    <property type="protein sequence ID" value="TGY61798.1"/>
    <property type="molecule type" value="Genomic_DNA"/>
</dbReference>
<dbReference type="GO" id="GO:0006096">
    <property type="term" value="P:glycolytic process"/>
    <property type="evidence" value="ECO:0007669"/>
    <property type="project" value="UniProtKB-UniRule"/>
</dbReference>
<dbReference type="Pfam" id="PF01676">
    <property type="entry name" value="Metalloenzyme"/>
    <property type="match status" value="1"/>
</dbReference>
<feature type="binding site" evidence="9 13">
    <location>
        <position position="471"/>
    </location>
    <ligand>
        <name>Mn(2+)</name>
        <dbReference type="ChEBI" id="CHEBI:29035"/>
        <label>1</label>
    </ligand>
</feature>
<dbReference type="Gene3D" id="3.40.720.10">
    <property type="entry name" value="Alkaline Phosphatase, subunit A"/>
    <property type="match status" value="1"/>
</dbReference>
<dbReference type="UniPathway" id="UPA00109">
    <property type="reaction ID" value="UER00186"/>
</dbReference>
<dbReference type="Gene3D" id="3.40.1450.10">
    <property type="entry name" value="BPG-independent phosphoglycerate mutase, domain B"/>
    <property type="match status" value="1"/>
</dbReference>
<comment type="subunit">
    <text evidence="9">Monomer.</text>
</comment>
<dbReference type="SUPFAM" id="SSF53649">
    <property type="entry name" value="Alkaline phosphatase-like"/>
    <property type="match status" value="1"/>
</dbReference>
<organism evidence="16 17">
    <name type="scientific">Muricaecibacterium torontonense</name>
    <dbReference type="NCBI Taxonomy" id="3032871"/>
    <lineage>
        <taxon>Bacteria</taxon>
        <taxon>Bacillati</taxon>
        <taxon>Actinomycetota</taxon>
        <taxon>Coriobacteriia</taxon>
        <taxon>Coriobacteriales</taxon>
        <taxon>Atopobiaceae</taxon>
        <taxon>Muricaecibacterium</taxon>
    </lineage>
</organism>
<evidence type="ECO:0000256" key="1">
    <source>
        <dbReference type="ARBA" id="ARBA00000370"/>
    </source>
</evidence>
<dbReference type="SUPFAM" id="SSF64158">
    <property type="entry name" value="2,3-Bisphosphoglycerate-independent phosphoglycerate mutase, substrate-binding domain"/>
    <property type="match status" value="1"/>
</dbReference>
<comment type="caution">
    <text evidence="16">The sequence shown here is derived from an EMBL/GenBank/DDBJ whole genome shotgun (WGS) entry which is preliminary data.</text>
</comment>
<dbReference type="NCBIfam" id="TIGR01307">
    <property type="entry name" value="pgm_bpd_ind"/>
    <property type="match status" value="1"/>
</dbReference>
<dbReference type="GO" id="GO:0030145">
    <property type="term" value="F:manganese ion binding"/>
    <property type="evidence" value="ECO:0007669"/>
    <property type="project" value="UniProtKB-UniRule"/>
</dbReference>
<feature type="binding site" evidence="9 13">
    <location>
        <position position="450"/>
    </location>
    <ligand>
        <name>Mn(2+)</name>
        <dbReference type="ChEBI" id="CHEBI:29035"/>
        <label>2</label>
    </ligand>
</feature>
<feature type="domain" description="Metalloenzyme" evidence="14">
    <location>
        <begin position="8"/>
        <end position="509"/>
    </location>
</feature>
<evidence type="ECO:0000259" key="14">
    <source>
        <dbReference type="Pfam" id="PF01676"/>
    </source>
</evidence>
<feature type="binding site" evidence="9 12">
    <location>
        <begin position="267"/>
        <end position="270"/>
    </location>
    <ligand>
        <name>substrate</name>
    </ligand>
</feature>
<feature type="binding site" evidence="9 12">
    <location>
        <position position="200"/>
    </location>
    <ligand>
        <name>substrate</name>
    </ligand>
</feature>
<dbReference type="AlphaFoldDB" id="A0A4S2EZ28"/>
<dbReference type="PIRSF" id="PIRSF001492">
    <property type="entry name" value="IPGAM"/>
    <property type="match status" value="1"/>
</dbReference>
<feature type="binding site" evidence="9 13">
    <location>
        <position position="66"/>
    </location>
    <ligand>
        <name>Mn(2+)</name>
        <dbReference type="ChEBI" id="CHEBI:29035"/>
        <label>2</label>
    </ligand>
</feature>
<dbReference type="Proteomes" id="UP000310263">
    <property type="component" value="Unassembled WGS sequence"/>
</dbReference>
<evidence type="ECO:0000256" key="3">
    <source>
        <dbReference type="ARBA" id="ARBA00004798"/>
    </source>
</evidence>
<evidence type="ECO:0000256" key="13">
    <source>
        <dbReference type="PIRSR" id="PIRSR001492-3"/>
    </source>
</evidence>
<feature type="binding site" evidence="9 12">
    <location>
        <begin position="157"/>
        <end position="158"/>
    </location>
    <ligand>
        <name>substrate</name>
    </ligand>
</feature>
<evidence type="ECO:0000313" key="17">
    <source>
        <dbReference type="Proteomes" id="UP000310263"/>
    </source>
</evidence>
<dbReference type="CDD" id="cd16010">
    <property type="entry name" value="iPGM"/>
    <property type="match status" value="1"/>
</dbReference>
<feature type="domain" description="BPG-independent PGAM N-terminal" evidence="15">
    <location>
        <begin position="86"/>
        <end position="304"/>
    </location>
</feature>
<keyword evidence="6 9" id="KW-0324">Glycolysis</keyword>
<dbReference type="InterPro" id="IPR011258">
    <property type="entry name" value="BPG-indep_PGM_N"/>
</dbReference>
<dbReference type="RefSeq" id="WP_136012930.1">
    <property type="nucleotide sequence ID" value="NZ_SRYE01000004.1"/>
</dbReference>
<protein>
    <recommendedName>
        <fullName evidence="9 10">2,3-bisphosphoglycerate-independent phosphoglycerate mutase</fullName>
        <shortName evidence="9">BPG-independent PGAM</shortName>
        <shortName evidence="9">Phosphoglyceromutase</shortName>
        <shortName evidence="9">iPGM</shortName>
        <ecNumber evidence="9 10">5.4.2.12</ecNumber>
    </recommendedName>
</protein>
<feature type="active site" description="Phosphoserine intermediate" evidence="9 11">
    <location>
        <position position="66"/>
    </location>
</feature>
<dbReference type="Pfam" id="PF06415">
    <property type="entry name" value="iPGM_N"/>
    <property type="match status" value="1"/>
</dbReference>
<dbReference type="InterPro" id="IPR036646">
    <property type="entry name" value="PGAM_B_sf"/>
</dbReference>
<dbReference type="InterPro" id="IPR005995">
    <property type="entry name" value="Pgm_bpd_ind"/>
</dbReference>
<evidence type="ECO:0000256" key="12">
    <source>
        <dbReference type="PIRSR" id="PIRSR001492-2"/>
    </source>
</evidence>
<comment type="catalytic activity">
    <reaction evidence="1 9">
        <text>(2R)-2-phosphoglycerate = (2R)-3-phosphoglycerate</text>
        <dbReference type="Rhea" id="RHEA:15901"/>
        <dbReference type="ChEBI" id="CHEBI:58272"/>
        <dbReference type="ChEBI" id="CHEBI:58289"/>
        <dbReference type="EC" id="5.4.2.12"/>
    </reaction>
</comment>
<evidence type="ECO:0000256" key="2">
    <source>
        <dbReference type="ARBA" id="ARBA00002315"/>
    </source>
</evidence>
<dbReference type="PANTHER" id="PTHR31637">
    <property type="entry name" value="2,3-BISPHOSPHOGLYCERATE-INDEPENDENT PHOSPHOGLYCERATE MUTASE"/>
    <property type="match status" value="1"/>
</dbReference>
<feature type="binding site" evidence="9 13">
    <location>
        <position position="408"/>
    </location>
    <ligand>
        <name>Mn(2+)</name>
        <dbReference type="ChEBI" id="CHEBI:29035"/>
        <label>1</label>
    </ligand>
</feature>
<evidence type="ECO:0000256" key="8">
    <source>
        <dbReference type="ARBA" id="ARBA00023235"/>
    </source>
</evidence>
<feature type="binding site" evidence="9 12">
    <location>
        <position position="194"/>
    </location>
    <ligand>
        <name>substrate</name>
    </ligand>
</feature>
<dbReference type="InterPro" id="IPR006124">
    <property type="entry name" value="Metalloenzyme"/>
</dbReference>
<evidence type="ECO:0000256" key="10">
    <source>
        <dbReference type="NCBIfam" id="TIGR01307"/>
    </source>
</evidence>
<evidence type="ECO:0000256" key="7">
    <source>
        <dbReference type="ARBA" id="ARBA00023211"/>
    </source>
</evidence>
<name>A0A4S2EZ28_9ACTN</name>
<dbReference type="PANTHER" id="PTHR31637:SF0">
    <property type="entry name" value="2,3-BISPHOSPHOGLYCERATE-INDEPENDENT PHOSPHOGLYCERATE MUTASE"/>
    <property type="match status" value="1"/>
</dbReference>
<proteinExistence type="inferred from homology"/>
<gene>
    <name evidence="9" type="primary">gpmI</name>
    <name evidence="16" type="ORF">E5334_07295</name>
</gene>
<dbReference type="HAMAP" id="MF_01038">
    <property type="entry name" value="GpmI"/>
    <property type="match status" value="1"/>
</dbReference>
<comment type="cofactor">
    <cofactor evidence="9">
        <name>Mn(2+)</name>
        <dbReference type="ChEBI" id="CHEBI:29035"/>
    </cofactor>
    <text evidence="9">Binds 2 manganese ions per subunit.</text>
</comment>
<keyword evidence="8 9" id="KW-0413">Isomerase</keyword>
<feature type="binding site" evidence="9 12">
    <location>
        <position position="341"/>
    </location>
    <ligand>
        <name>substrate</name>
    </ligand>
</feature>
<dbReference type="InterPro" id="IPR017850">
    <property type="entry name" value="Alkaline_phosphatase_core_sf"/>
</dbReference>
<evidence type="ECO:0000256" key="9">
    <source>
        <dbReference type="HAMAP-Rule" id="MF_01038"/>
    </source>
</evidence>
<keyword evidence="7 9" id="KW-0464">Manganese</keyword>
<reference evidence="16 17" key="1">
    <citation type="submission" date="2019-04" db="EMBL/GenBank/DDBJ databases">
        <title>Microbes associate with the intestines of laboratory mice.</title>
        <authorList>
            <person name="Navarre W."/>
            <person name="Wong E."/>
            <person name="Huang K."/>
            <person name="Tropini C."/>
            <person name="Ng K."/>
            <person name="Yu B."/>
        </authorList>
    </citation>
    <scope>NUCLEOTIDE SEQUENCE [LARGE SCALE GENOMIC DNA]</scope>
    <source>
        <strain evidence="16 17">NM07_P-09</strain>
    </source>
</reference>
<sequence>MTKLKSKKPALLVIMDGFGLAPTGPENAVSQAKLPYIQSLLATYPHTTLGASGEDVGLPDGQMGNSEVGHLNIGAGRIVFQELSRINNAVRDGSIEQNPALADAMDAVIAKDSVLHVMGLVSDGGVHSSMEHAEAIISMAAKRGVKRVRVDAFTDGRDVDPQSGAGFMEDLQAFCAKVSKETGADVKIATVSGRYWGMDRDNRWEREEKAYNAIVCAEGVPVASAAEGLRAFYAEDPRGDEFATPMIVEGAALGTNDGDAFIFFNFRPDRAREMTRALTDPNFDGFTRQKWPKLSCFVTMTEYDPEFDVEIAFPKTVPAHVLADVIADEGLKQLHTAETEKYAHVTFFLNGGVEAEKEGETRVLIPSPKVATYDLKPEMSEPEVTEKLASAIRDDAADVYIVNYANCDMVGHTGVVQAAVKACEAVDDGLSRVVPEILAKGGFALITADHGNADHMYDVASSGERKPFTAHTTNRVPFIVVDPDAQLKGIEDGRLSDIAPTMLAMMGIDRPEEMTGRVLVEE</sequence>
<comment type="similarity">
    <text evidence="4 9">Belongs to the BPG-independent phosphoglycerate mutase family.</text>
</comment>
<keyword evidence="5 9" id="KW-0479">Metal-binding</keyword>
<feature type="binding site" evidence="9 13">
    <location>
        <position position="16"/>
    </location>
    <ligand>
        <name>Mn(2+)</name>
        <dbReference type="ChEBI" id="CHEBI:29035"/>
        <label>2</label>
    </ligand>
</feature>
<feature type="binding site" evidence="9 13">
    <location>
        <position position="412"/>
    </location>
    <ligand>
        <name>Mn(2+)</name>
        <dbReference type="ChEBI" id="CHEBI:29035"/>
        <label>1</label>
    </ligand>
</feature>
<dbReference type="GO" id="GO:0006007">
    <property type="term" value="P:glucose catabolic process"/>
    <property type="evidence" value="ECO:0007669"/>
    <property type="project" value="InterPro"/>
</dbReference>
<comment type="pathway">
    <text evidence="3 9">Carbohydrate degradation; glycolysis; pyruvate from D-glyceraldehyde 3-phosphate: step 3/5.</text>
</comment>
<comment type="function">
    <text evidence="2 9">Catalyzes the interconversion of 2-phosphoglycerate and 3-phosphoglycerate.</text>
</comment>
<feature type="binding site" evidence="9 12">
    <location>
        <position position="127"/>
    </location>
    <ligand>
        <name>substrate</name>
    </ligand>
</feature>
<evidence type="ECO:0000256" key="11">
    <source>
        <dbReference type="PIRSR" id="PIRSR001492-1"/>
    </source>
</evidence>